<evidence type="ECO:0000256" key="5">
    <source>
        <dbReference type="ARBA" id="ARBA00022840"/>
    </source>
</evidence>
<dbReference type="EMBL" id="BTSY01000002">
    <property type="protein sequence ID" value="GMT16286.1"/>
    <property type="molecule type" value="Genomic_DNA"/>
</dbReference>
<dbReference type="InterPro" id="IPR047187">
    <property type="entry name" value="SF1_C_Upf1"/>
</dbReference>
<feature type="domain" description="DNA2/NAM7 helicase-like C-terminal" evidence="8">
    <location>
        <begin position="151"/>
        <end position="330"/>
    </location>
</feature>
<reference evidence="9" key="1">
    <citation type="submission" date="2023-10" db="EMBL/GenBank/DDBJ databases">
        <title>Genome assembly of Pristionchus species.</title>
        <authorList>
            <person name="Yoshida K."/>
            <person name="Sommer R.J."/>
        </authorList>
    </citation>
    <scope>NUCLEOTIDE SEQUENCE</scope>
    <source>
        <strain evidence="9">RS5133</strain>
    </source>
</reference>
<gene>
    <name evidence="9" type="ORF">PFISCL1PPCAC_7583</name>
</gene>
<evidence type="ECO:0000256" key="3">
    <source>
        <dbReference type="ARBA" id="ARBA00022801"/>
    </source>
</evidence>
<dbReference type="AlphaFoldDB" id="A0AAV5VAB2"/>
<dbReference type="PANTHER" id="PTHR43788:SF16">
    <property type="entry name" value="HELICASE WITH ZINC FINGER 2"/>
    <property type="match status" value="1"/>
</dbReference>
<keyword evidence="6" id="KW-0175">Coiled coil</keyword>
<dbReference type="InterPro" id="IPR050534">
    <property type="entry name" value="Coronavir_polyprotein_1ab"/>
</dbReference>
<keyword evidence="3" id="KW-0378">Hydrolase</keyword>
<keyword evidence="2" id="KW-0547">Nucleotide-binding</keyword>
<dbReference type="GO" id="GO:0043139">
    <property type="term" value="F:5'-3' DNA helicase activity"/>
    <property type="evidence" value="ECO:0007669"/>
    <property type="project" value="TreeGrafter"/>
</dbReference>
<comment type="similarity">
    <text evidence="1">Belongs to the DNA2/NAM7 helicase family.</text>
</comment>
<evidence type="ECO:0000256" key="1">
    <source>
        <dbReference type="ARBA" id="ARBA00007913"/>
    </source>
</evidence>
<dbReference type="GO" id="GO:0005524">
    <property type="term" value="F:ATP binding"/>
    <property type="evidence" value="ECO:0007669"/>
    <property type="project" value="UniProtKB-KW"/>
</dbReference>
<dbReference type="GO" id="GO:0016787">
    <property type="term" value="F:hydrolase activity"/>
    <property type="evidence" value="ECO:0007669"/>
    <property type="project" value="UniProtKB-KW"/>
</dbReference>
<evidence type="ECO:0000259" key="8">
    <source>
        <dbReference type="Pfam" id="PF13087"/>
    </source>
</evidence>
<dbReference type="Pfam" id="PF13087">
    <property type="entry name" value="AAA_12"/>
    <property type="match status" value="1"/>
</dbReference>
<protein>
    <recommendedName>
        <fullName evidence="11">DNA2/NAM7 helicase-like C-terminal domain-containing protein</fullName>
    </recommendedName>
</protein>
<evidence type="ECO:0000256" key="2">
    <source>
        <dbReference type="ARBA" id="ARBA00022741"/>
    </source>
</evidence>
<evidence type="ECO:0000256" key="4">
    <source>
        <dbReference type="ARBA" id="ARBA00022806"/>
    </source>
</evidence>
<evidence type="ECO:0000313" key="10">
    <source>
        <dbReference type="Proteomes" id="UP001432322"/>
    </source>
</evidence>
<dbReference type="Gene3D" id="3.40.50.300">
    <property type="entry name" value="P-loop containing nucleotide triphosphate hydrolases"/>
    <property type="match status" value="2"/>
</dbReference>
<dbReference type="InterPro" id="IPR041677">
    <property type="entry name" value="DNA2/NAM7_AAA_11"/>
</dbReference>
<evidence type="ECO:0000256" key="6">
    <source>
        <dbReference type="SAM" id="Coils"/>
    </source>
</evidence>
<feature type="domain" description="DNA2/NAM7 helicase helicase" evidence="7">
    <location>
        <begin position="15"/>
        <end position="137"/>
    </location>
</feature>
<accession>A0AAV5VAB2</accession>
<feature type="non-terminal residue" evidence="9">
    <location>
        <position position="1"/>
    </location>
</feature>
<dbReference type="InterPro" id="IPR027417">
    <property type="entry name" value="P-loop_NTPase"/>
</dbReference>
<organism evidence="9 10">
    <name type="scientific">Pristionchus fissidentatus</name>
    <dbReference type="NCBI Taxonomy" id="1538716"/>
    <lineage>
        <taxon>Eukaryota</taxon>
        <taxon>Metazoa</taxon>
        <taxon>Ecdysozoa</taxon>
        <taxon>Nematoda</taxon>
        <taxon>Chromadorea</taxon>
        <taxon>Rhabditida</taxon>
        <taxon>Rhabditina</taxon>
        <taxon>Diplogasteromorpha</taxon>
        <taxon>Diplogasteroidea</taxon>
        <taxon>Neodiplogasteridae</taxon>
        <taxon>Pristionchus</taxon>
    </lineage>
</organism>
<dbReference type="PANTHER" id="PTHR43788">
    <property type="entry name" value="DNA2/NAM7 HELICASE FAMILY MEMBER"/>
    <property type="match status" value="1"/>
</dbReference>
<keyword evidence="4" id="KW-0347">Helicase</keyword>
<proteinExistence type="inferred from homology"/>
<dbReference type="InterPro" id="IPR041679">
    <property type="entry name" value="DNA2/NAM7-like_C"/>
</dbReference>
<evidence type="ECO:0008006" key="11">
    <source>
        <dbReference type="Google" id="ProtNLM"/>
    </source>
</evidence>
<sequence length="408" mass="46012">KESPFTITKPAEDPEEAAARIKKLEDELQKLEDSGTDQCSQRRIKKRIERERAPVHSVLRKKYDIIMGTVDMILAKLMKKKNAKNPCPIQELLETSVQRIVVDEASQITEAAFNALELCFPLAQIVLIGDTKQLPPFKFIQDDIVSELSGRSALEVLQRKANISVITLSIVYRAAASVMAHTSDVFYDKRLISGKQESRINPLTDICKVYKRCIFVQVDGKSKLSGTSQTNHEEATALEFLIKKLYSARYDFDHIMVVAYYDSQRKLVEGRLPKGYEVLTVDSSQGREKDIVIVLTTRTSYANSGFFTCPLRANVATSRQKEALIVLGHKSLLETEPWSELLTKGYFQHVVFRKKTQEAPEGSWRSGNRTVIQSGMPVKLDVEEAYGLFPTSYTGRANQSINQSKPGR</sequence>
<name>A0AAV5VAB2_9BILA</name>
<dbReference type="SUPFAM" id="SSF52540">
    <property type="entry name" value="P-loop containing nucleoside triphosphate hydrolases"/>
    <property type="match status" value="1"/>
</dbReference>
<evidence type="ECO:0000259" key="7">
    <source>
        <dbReference type="Pfam" id="PF13086"/>
    </source>
</evidence>
<keyword evidence="10" id="KW-1185">Reference proteome</keyword>
<comment type="caution">
    <text evidence="9">The sequence shown here is derived from an EMBL/GenBank/DDBJ whole genome shotgun (WGS) entry which is preliminary data.</text>
</comment>
<feature type="coiled-coil region" evidence="6">
    <location>
        <begin position="14"/>
        <end position="41"/>
    </location>
</feature>
<dbReference type="Pfam" id="PF13086">
    <property type="entry name" value="AAA_11"/>
    <property type="match status" value="1"/>
</dbReference>
<evidence type="ECO:0000313" key="9">
    <source>
        <dbReference type="EMBL" id="GMT16286.1"/>
    </source>
</evidence>
<dbReference type="CDD" id="cd18808">
    <property type="entry name" value="SF1_C_Upf1"/>
    <property type="match status" value="1"/>
</dbReference>
<dbReference type="Proteomes" id="UP001432322">
    <property type="component" value="Unassembled WGS sequence"/>
</dbReference>
<keyword evidence="5" id="KW-0067">ATP-binding</keyword>